<keyword evidence="2" id="KW-0472">Membrane</keyword>
<reference evidence="3 4" key="1">
    <citation type="submission" date="2018-06" db="EMBL/GenBank/DDBJ databases">
        <title>Comparative genomics reveals the genomic features of Rhizophagus irregularis, R. cerebriforme, R. diaphanum and Gigaspora rosea, and their symbiotic lifestyle signature.</title>
        <authorList>
            <person name="Morin E."/>
            <person name="San Clemente H."/>
            <person name="Chen E.C.H."/>
            <person name="De La Providencia I."/>
            <person name="Hainaut M."/>
            <person name="Kuo A."/>
            <person name="Kohler A."/>
            <person name="Murat C."/>
            <person name="Tang N."/>
            <person name="Roy S."/>
            <person name="Loubradou J."/>
            <person name="Henrissat B."/>
            <person name="Grigoriev I.V."/>
            <person name="Corradi N."/>
            <person name="Roux C."/>
            <person name="Martin F.M."/>
        </authorList>
    </citation>
    <scope>NUCLEOTIDE SEQUENCE [LARGE SCALE GENOMIC DNA]</scope>
    <source>
        <strain evidence="3 4">DAOM 227022</strain>
    </source>
</reference>
<dbReference type="Proteomes" id="UP000265703">
    <property type="component" value="Unassembled WGS sequence"/>
</dbReference>
<evidence type="ECO:0000256" key="1">
    <source>
        <dbReference type="SAM" id="MobiDB-lite"/>
    </source>
</evidence>
<keyword evidence="2" id="KW-0812">Transmembrane</keyword>
<dbReference type="AlphaFoldDB" id="A0A397T385"/>
<organism evidence="3 4">
    <name type="scientific">Glomus cerebriforme</name>
    <dbReference type="NCBI Taxonomy" id="658196"/>
    <lineage>
        <taxon>Eukaryota</taxon>
        <taxon>Fungi</taxon>
        <taxon>Fungi incertae sedis</taxon>
        <taxon>Mucoromycota</taxon>
        <taxon>Glomeromycotina</taxon>
        <taxon>Glomeromycetes</taxon>
        <taxon>Glomerales</taxon>
        <taxon>Glomeraceae</taxon>
        <taxon>Glomus</taxon>
    </lineage>
</organism>
<feature type="compositionally biased region" description="Low complexity" evidence="1">
    <location>
        <begin position="247"/>
        <end position="259"/>
    </location>
</feature>
<feature type="compositionally biased region" description="Acidic residues" evidence="1">
    <location>
        <begin position="267"/>
        <end position="280"/>
    </location>
</feature>
<feature type="non-terminal residue" evidence="3">
    <location>
        <position position="320"/>
    </location>
</feature>
<dbReference type="EMBL" id="QKYT01000173">
    <property type="protein sequence ID" value="RIA90725.1"/>
    <property type="molecule type" value="Genomic_DNA"/>
</dbReference>
<gene>
    <name evidence="3" type="ORF">C1645_769329</name>
</gene>
<evidence type="ECO:0000313" key="4">
    <source>
        <dbReference type="Proteomes" id="UP000265703"/>
    </source>
</evidence>
<feature type="region of interest" description="Disordered" evidence="1">
    <location>
        <begin position="245"/>
        <end position="281"/>
    </location>
</feature>
<feature type="transmembrane region" description="Helical" evidence="2">
    <location>
        <begin position="290"/>
        <end position="310"/>
    </location>
</feature>
<feature type="transmembrane region" description="Helical" evidence="2">
    <location>
        <begin position="196"/>
        <end position="211"/>
    </location>
</feature>
<accession>A0A397T385</accession>
<dbReference type="OrthoDB" id="2403390at2759"/>
<sequence>MKNENKITLEVLNVLFKVFQKYKFENPIPQDTIEIIREYIDSRQITVQFRETYSLNEKNRFEIGWDQDSLLTDLVSLSAKLFKPHIEDFRREHIETTNKWFLDNMKIEGISSQLNIITEIVLNQEKYLPGFKYFYEFKSTHLDKKDGKNDERHFGDLLFVSEVGVLAVIGVNLNFSKNKKHIKEQIRDFKTFANKKFGNLFVAIIGLYVSHGKNDKITLNPIDSFDKKIMKRVKEFVKSEMIQGETSNTDISSGSSYSDSDSKEDNEISDSDSSIDDNDNDSSSSNLMDFFKFIITIIKFITIVLFFDFINKNYFKKEES</sequence>
<comment type="caution">
    <text evidence="3">The sequence shown here is derived from an EMBL/GenBank/DDBJ whole genome shotgun (WGS) entry which is preliminary data.</text>
</comment>
<proteinExistence type="predicted"/>
<evidence type="ECO:0000256" key="2">
    <source>
        <dbReference type="SAM" id="Phobius"/>
    </source>
</evidence>
<protein>
    <submittedName>
        <fullName evidence="3">Uncharacterized protein</fullName>
    </submittedName>
</protein>
<keyword evidence="4" id="KW-1185">Reference proteome</keyword>
<feature type="transmembrane region" description="Helical" evidence="2">
    <location>
        <begin position="157"/>
        <end position="175"/>
    </location>
</feature>
<evidence type="ECO:0000313" key="3">
    <source>
        <dbReference type="EMBL" id="RIA90725.1"/>
    </source>
</evidence>
<name>A0A397T385_9GLOM</name>
<keyword evidence="2" id="KW-1133">Transmembrane helix</keyword>